<organism evidence="2 3">
    <name type="scientific">Christiangramia sediminis</name>
    <dbReference type="NCBI Taxonomy" id="2881336"/>
    <lineage>
        <taxon>Bacteria</taxon>
        <taxon>Pseudomonadati</taxon>
        <taxon>Bacteroidota</taxon>
        <taxon>Flavobacteriia</taxon>
        <taxon>Flavobacteriales</taxon>
        <taxon>Flavobacteriaceae</taxon>
        <taxon>Christiangramia</taxon>
    </lineage>
</organism>
<dbReference type="RefSeq" id="WP_229337914.1">
    <property type="nucleotide sequence ID" value="NZ_JAJBZG010000001.1"/>
</dbReference>
<evidence type="ECO:0000313" key="2">
    <source>
        <dbReference type="EMBL" id="MCB7480191.1"/>
    </source>
</evidence>
<dbReference type="InterPro" id="IPR014973">
    <property type="entry name" value="DUF1835"/>
</dbReference>
<accession>A0A9X1LGX9</accession>
<keyword evidence="3" id="KW-1185">Reference proteome</keyword>
<name>A0A9X1LGX9_9FLAO</name>
<protein>
    <submittedName>
        <fullName evidence="2">DUF1835 domain-containing protein</fullName>
    </submittedName>
</protein>
<dbReference type="Proteomes" id="UP001139414">
    <property type="component" value="Unassembled WGS sequence"/>
</dbReference>
<proteinExistence type="predicted"/>
<feature type="domain" description="DUF1835" evidence="1">
    <location>
        <begin position="6"/>
        <end position="114"/>
    </location>
</feature>
<reference evidence="2" key="1">
    <citation type="submission" date="2021-10" db="EMBL/GenBank/DDBJ databases">
        <title>Gramella sp. ASW11-100T, isolated from marine sediment.</title>
        <authorList>
            <person name="Xia C."/>
        </authorList>
    </citation>
    <scope>NUCLEOTIDE SEQUENCE</scope>
    <source>
        <strain evidence="2">ASW11-100</strain>
    </source>
</reference>
<comment type="caution">
    <text evidence="2">The sequence shown here is derived from an EMBL/GenBank/DDBJ whole genome shotgun (WGS) entry which is preliminary data.</text>
</comment>
<dbReference type="EMBL" id="JAJBZG010000001">
    <property type="protein sequence ID" value="MCB7480191.1"/>
    <property type="molecule type" value="Genomic_DNA"/>
</dbReference>
<evidence type="ECO:0000313" key="3">
    <source>
        <dbReference type="Proteomes" id="UP001139414"/>
    </source>
</evidence>
<sequence length="309" mass="36376">MENRTLHIVNGDSLAEQMQELNLPGEIIVWRELLCEGPTQKEINSDFFKLRKKFLLKTYNISAENYEDRFISEIKRLRSLKDYNNVVLWFDFDLFCHINMLAAISLLADKHGEIPISLVCSKKLKGEKELQALSHLSQKELENHYRNSIQLNTEDIETAILIWELYCGNNPLKLKPQIKVNTNFEYLSSCIRAHIERFPNSITGINSLERNILRLIENQDIKNENHLLGYALQYQGYYGYSDDQIQRLITKLSIFYEKNEDKIVLSEKGKLVLEGKKNFYRDLKNEDYFGGTKMYDFLYESESHRLLKL</sequence>
<dbReference type="AlphaFoldDB" id="A0A9X1LGX9"/>
<dbReference type="Pfam" id="PF08874">
    <property type="entry name" value="DUF1835"/>
    <property type="match status" value="1"/>
</dbReference>
<evidence type="ECO:0000259" key="1">
    <source>
        <dbReference type="Pfam" id="PF08874"/>
    </source>
</evidence>
<gene>
    <name evidence="2" type="ORF">LGQ90_02835</name>
</gene>